<dbReference type="EMBL" id="MU853228">
    <property type="protein sequence ID" value="KAK4123660.1"/>
    <property type="molecule type" value="Genomic_DNA"/>
</dbReference>
<dbReference type="InterPro" id="IPR012337">
    <property type="entry name" value="RNaseH-like_sf"/>
</dbReference>
<organism evidence="2 3">
    <name type="scientific">Parathielavia appendiculata</name>
    <dbReference type="NCBI Taxonomy" id="2587402"/>
    <lineage>
        <taxon>Eukaryota</taxon>
        <taxon>Fungi</taxon>
        <taxon>Dikarya</taxon>
        <taxon>Ascomycota</taxon>
        <taxon>Pezizomycotina</taxon>
        <taxon>Sordariomycetes</taxon>
        <taxon>Sordariomycetidae</taxon>
        <taxon>Sordariales</taxon>
        <taxon>Chaetomiaceae</taxon>
        <taxon>Parathielavia</taxon>
    </lineage>
</organism>
<dbReference type="PROSITE" id="PS50879">
    <property type="entry name" value="RNASE_H_1"/>
    <property type="match status" value="1"/>
</dbReference>
<dbReference type="GeneID" id="87832375"/>
<dbReference type="InterPro" id="IPR036397">
    <property type="entry name" value="RNaseH_sf"/>
</dbReference>
<evidence type="ECO:0000313" key="3">
    <source>
        <dbReference type="Proteomes" id="UP001302602"/>
    </source>
</evidence>
<dbReference type="Proteomes" id="UP001302602">
    <property type="component" value="Unassembled WGS sequence"/>
</dbReference>
<dbReference type="AlphaFoldDB" id="A0AAN6TZI2"/>
<dbReference type="GO" id="GO:0003676">
    <property type="term" value="F:nucleic acid binding"/>
    <property type="evidence" value="ECO:0007669"/>
    <property type="project" value="InterPro"/>
</dbReference>
<sequence length="271" mass="30120">MLYDSDKEDRPRKVLDTERDFNLVNCEPPVTGKLHELAVILAQIEGGVSFAVQPTPSSGAVQHARQVMNGGDNGIWTGTEFRPLSTDPEPDEMFAVRRVNTSSPYRLLERFCIRRRHVPSVSDLKTMAVITDDACLVIMGTVTPVWAGTYREPLESQGPDGQVHAHTSNRAELGAAIAVLDYWVWWGEGWERIVIVTGSEYMVNHVTRWPPTDLWEQLSAKLGEYAMGGCEVSPWAVSRMFDAVADQAAKAAGEQIGPEEYCSWRGVMVQV</sequence>
<feature type="domain" description="RNase H type-1" evidence="1">
    <location>
        <begin position="123"/>
        <end position="254"/>
    </location>
</feature>
<proteinExistence type="predicted"/>
<dbReference type="Gene3D" id="3.30.420.10">
    <property type="entry name" value="Ribonuclease H-like superfamily/Ribonuclease H"/>
    <property type="match status" value="1"/>
</dbReference>
<dbReference type="InterPro" id="IPR002156">
    <property type="entry name" value="RNaseH_domain"/>
</dbReference>
<evidence type="ECO:0000259" key="1">
    <source>
        <dbReference type="PROSITE" id="PS50879"/>
    </source>
</evidence>
<keyword evidence="3" id="KW-1185">Reference proteome</keyword>
<reference evidence="2" key="1">
    <citation type="journal article" date="2023" name="Mol. Phylogenet. Evol.">
        <title>Genome-scale phylogeny and comparative genomics of the fungal order Sordariales.</title>
        <authorList>
            <person name="Hensen N."/>
            <person name="Bonometti L."/>
            <person name="Westerberg I."/>
            <person name="Brannstrom I.O."/>
            <person name="Guillou S."/>
            <person name="Cros-Aarteil S."/>
            <person name="Calhoun S."/>
            <person name="Haridas S."/>
            <person name="Kuo A."/>
            <person name="Mondo S."/>
            <person name="Pangilinan J."/>
            <person name="Riley R."/>
            <person name="LaButti K."/>
            <person name="Andreopoulos B."/>
            <person name="Lipzen A."/>
            <person name="Chen C."/>
            <person name="Yan M."/>
            <person name="Daum C."/>
            <person name="Ng V."/>
            <person name="Clum A."/>
            <person name="Steindorff A."/>
            <person name="Ohm R.A."/>
            <person name="Martin F."/>
            <person name="Silar P."/>
            <person name="Natvig D.O."/>
            <person name="Lalanne C."/>
            <person name="Gautier V."/>
            <person name="Ament-Velasquez S.L."/>
            <person name="Kruys A."/>
            <person name="Hutchinson M.I."/>
            <person name="Powell A.J."/>
            <person name="Barry K."/>
            <person name="Miller A.N."/>
            <person name="Grigoriev I.V."/>
            <person name="Debuchy R."/>
            <person name="Gladieux P."/>
            <person name="Hiltunen Thoren M."/>
            <person name="Johannesson H."/>
        </authorList>
    </citation>
    <scope>NUCLEOTIDE SEQUENCE</scope>
    <source>
        <strain evidence="2">CBS 731.68</strain>
    </source>
</reference>
<name>A0AAN6TZI2_9PEZI</name>
<reference evidence="2" key="2">
    <citation type="submission" date="2023-05" db="EMBL/GenBank/DDBJ databases">
        <authorList>
            <consortium name="Lawrence Berkeley National Laboratory"/>
            <person name="Steindorff A."/>
            <person name="Hensen N."/>
            <person name="Bonometti L."/>
            <person name="Westerberg I."/>
            <person name="Brannstrom I.O."/>
            <person name="Guillou S."/>
            <person name="Cros-Aarteil S."/>
            <person name="Calhoun S."/>
            <person name="Haridas S."/>
            <person name="Kuo A."/>
            <person name="Mondo S."/>
            <person name="Pangilinan J."/>
            <person name="Riley R."/>
            <person name="Labutti K."/>
            <person name="Andreopoulos B."/>
            <person name="Lipzen A."/>
            <person name="Chen C."/>
            <person name="Yanf M."/>
            <person name="Daum C."/>
            <person name="Ng V."/>
            <person name="Clum A."/>
            <person name="Ohm R."/>
            <person name="Martin F."/>
            <person name="Silar P."/>
            <person name="Natvig D."/>
            <person name="Lalanne C."/>
            <person name="Gautier V."/>
            <person name="Ament-Velasquez S.L."/>
            <person name="Kruys A."/>
            <person name="Hutchinson M.I."/>
            <person name="Powell A.J."/>
            <person name="Barry K."/>
            <person name="Miller A.N."/>
            <person name="Grigoriev I.V."/>
            <person name="Debuchy R."/>
            <person name="Gladieux P."/>
            <person name="Thoren M.H."/>
            <person name="Johannesson H."/>
        </authorList>
    </citation>
    <scope>NUCLEOTIDE SEQUENCE</scope>
    <source>
        <strain evidence="2">CBS 731.68</strain>
    </source>
</reference>
<accession>A0AAN6TZI2</accession>
<dbReference type="SUPFAM" id="SSF53098">
    <property type="entry name" value="Ribonuclease H-like"/>
    <property type="match status" value="1"/>
</dbReference>
<dbReference type="RefSeq" id="XP_062647431.1">
    <property type="nucleotide sequence ID" value="XM_062795607.1"/>
</dbReference>
<gene>
    <name evidence="2" type="ORF">N657DRAFT_671754</name>
</gene>
<dbReference type="GO" id="GO:0004523">
    <property type="term" value="F:RNA-DNA hybrid ribonuclease activity"/>
    <property type="evidence" value="ECO:0007669"/>
    <property type="project" value="InterPro"/>
</dbReference>
<comment type="caution">
    <text evidence="2">The sequence shown here is derived from an EMBL/GenBank/DDBJ whole genome shotgun (WGS) entry which is preliminary data.</text>
</comment>
<protein>
    <recommendedName>
        <fullName evidence="1">RNase H type-1 domain-containing protein</fullName>
    </recommendedName>
</protein>
<evidence type="ECO:0000313" key="2">
    <source>
        <dbReference type="EMBL" id="KAK4123660.1"/>
    </source>
</evidence>